<accession>A0A0F9JE33</accession>
<organism evidence="1">
    <name type="scientific">marine sediment metagenome</name>
    <dbReference type="NCBI Taxonomy" id="412755"/>
    <lineage>
        <taxon>unclassified sequences</taxon>
        <taxon>metagenomes</taxon>
        <taxon>ecological metagenomes</taxon>
    </lineage>
</organism>
<proteinExistence type="predicted"/>
<reference evidence="1" key="1">
    <citation type="journal article" date="2015" name="Nature">
        <title>Complex archaea that bridge the gap between prokaryotes and eukaryotes.</title>
        <authorList>
            <person name="Spang A."/>
            <person name="Saw J.H."/>
            <person name="Jorgensen S.L."/>
            <person name="Zaremba-Niedzwiedzka K."/>
            <person name="Martijn J."/>
            <person name="Lind A.E."/>
            <person name="van Eijk R."/>
            <person name="Schleper C."/>
            <person name="Guy L."/>
            <person name="Ettema T.J."/>
        </authorList>
    </citation>
    <scope>NUCLEOTIDE SEQUENCE</scope>
</reference>
<comment type="caution">
    <text evidence="1">The sequence shown here is derived from an EMBL/GenBank/DDBJ whole genome shotgun (WGS) entry which is preliminary data.</text>
</comment>
<name>A0A0F9JE33_9ZZZZ</name>
<sequence>MILEMTDNKIENKIDQLFMKWNKKGSPGCAIGVIKDGEFL</sequence>
<dbReference type="EMBL" id="LAZR01011658">
    <property type="protein sequence ID" value="KKM60546.1"/>
    <property type="molecule type" value="Genomic_DNA"/>
</dbReference>
<gene>
    <name evidence="1" type="ORF">LCGC14_1540710</name>
</gene>
<feature type="non-terminal residue" evidence="1">
    <location>
        <position position="40"/>
    </location>
</feature>
<dbReference type="AlphaFoldDB" id="A0A0F9JE33"/>
<protein>
    <submittedName>
        <fullName evidence="1">Uncharacterized protein</fullName>
    </submittedName>
</protein>
<evidence type="ECO:0000313" key="1">
    <source>
        <dbReference type="EMBL" id="KKM60546.1"/>
    </source>
</evidence>